<dbReference type="OrthoDB" id="3063716at2759"/>
<dbReference type="Proteomes" id="UP000565441">
    <property type="component" value="Unassembled WGS sequence"/>
</dbReference>
<proteinExistence type="predicted"/>
<feature type="region of interest" description="Disordered" evidence="1">
    <location>
        <begin position="215"/>
        <end position="241"/>
    </location>
</feature>
<organism evidence="2 3">
    <name type="scientific">Tricholomella constricta</name>
    <dbReference type="NCBI Taxonomy" id="117010"/>
    <lineage>
        <taxon>Eukaryota</taxon>
        <taxon>Fungi</taxon>
        <taxon>Dikarya</taxon>
        <taxon>Basidiomycota</taxon>
        <taxon>Agaricomycotina</taxon>
        <taxon>Agaricomycetes</taxon>
        <taxon>Agaricomycetidae</taxon>
        <taxon>Agaricales</taxon>
        <taxon>Tricholomatineae</taxon>
        <taxon>Lyophyllaceae</taxon>
        <taxon>Tricholomella</taxon>
    </lineage>
</organism>
<reference evidence="2 3" key="1">
    <citation type="journal article" date="2020" name="ISME J.">
        <title>Uncovering the hidden diversity of litter-decomposition mechanisms in mushroom-forming fungi.</title>
        <authorList>
            <person name="Floudas D."/>
            <person name="Bentzer J."/>
            <person name="Ahren D."/>
            <person name="Johansson T."/>
            <person name="Persson P."/>
            <person name="Tunlid A."/>
        </authorList>
    </citation>
    <scope>NUCLEOTIDE SEQUENCE [LARGE SCALE GENOMIC DNA]</scope>
    <source>
        <strain evidence="2 3">CBS 661.87</strain>
    </source>
</reference>
<feature type="region of interest" description="Disordered" evidence="1">
    <location>
        <begin position="171"/>
        <end position="191"/>
    </location>
</feature>
<evidence type="ECO:0000313" key="2">
    <source>
        <dbReference type="EMBL" id="KAF5382195.1"/>
    </source>
</evidence>
<accession>A0A8H5HF96</accession>
<comment type="caution">
    <text evidence="2">The sequence shown here is derived from an EMBL/GenBank/DDBJ whole genome shotgun (WGS) entry which is preliminary data.</text>
</comment>
<evidence type="ECO:0000256" key="1">
    <source>
        <dbReference type="SAM" id="MobiDB-lite"/>
    </source>
</evidence>
<sequence length="354" mass="39488">MARRLVNPHFLPDTSAIVSRKEIYTDDDGALDADSTLIDQLHDLIRQSLVSGEQVRKRRKIQVESPKEEEEELIPFRLVSSSQPPHPILLEPKPPPPPITREPEVEDNEEQAALRMERAQESAIDASQIFRDSQILISPPPNSARKLRMVKAATLPTLPPTIAVVECVKPPRSTRPPVNASHLRHHPYNNGPVLPTNLPVRRMECPTVPVISTLSTTRTKHKRRKGKASRKERPPPTFWRPNPAVGGKSLGYAMGFPCSLEALQTGSDILTGFSRRDLLEVRLTIDAGRIISYQGMNRYIYFIIICNHGSIDLDSVLKSPPLSLPHISFVRGVVSLDQQPNQSQILLSDGDKNG</sequence>
<name>A0A8H5HF96_9AGAR</name>
<keyword evidence="3" id="KW-1185">Reference proteome</keyword>
<feature type="region of interest" description="Disordered" evidence="1">
    <location>
        <begin position="82"/>
        <end position="103"/>
    </location>
</feature>
<feature type="compositionally biased region" description="Basic residues" evidence="1">
    <location>
        <begin position="218"/>
        <end position="228"/>
    </location>
</feature>
<evidence type="ECO:0000313" key="3">
    <source>
        <dbReference type="Proteomes" id="UP000565441"/>
    </source>
</evidence>
<dbReference type="EMBL" id="JAACJP010000009">
    <property type="protein sequence ID" value="KAF5382195.1"/>
    <property type="molecule type" value="Genomic_DNA"/>
</dbReference>
<dbReference type="AlphaFoldDB" id="A0A8H5HF96"/>
<protein>
    <submittedName>
        <fullName evidence="2">Uncharacterized protein</fullName>
    </submittedName>
</protein>
<gene>
    <name evidence="2" type="ORF">D9615_004253</name>
</gene>
<feature type="compositionally biased region" description="Pro residues" evidence="1">
    <location>
        <begin position="84"/>
        <end position="100"/>
    </location>
</feature>